<evidence type="ECO:0000313" key="3">
    <source>
        <dbReference type="EMBL" id="MCE8050743.1"/>
    </source>
</evidence>
<sequence>MMQRLYFLIPDKETTTEVVNELNLMGLPKDDLHVMGKDWQPLEKEGVPVATLIQTTDVVNASIRGAIVGAVLGLVLGVIAHYVLIDTNIIWMALGMMLFGALFGVWTSTMVGVSVRDVKVGKYDKAIKRGSMLLIIDVPDEQEETFREAIKRHHPEVVIDKVTAKDRKQPVGEGH</sequence>
<evidence type="ECO:0000313" key="4">
    <source>
        <dbReference type="Proteomes" id="UP001320154"/>
    </source>
</evidence>
<proteinExistence type="predicted"/>
<keyword evidence="1" id="KW-1133">Transmembrane helix</keyword>
<feature type="transmembrane region" description="Helical" evidence="1">
    <location>
        <begin position="89"/>
        <end position="115"/>
    </location>
</feature>
<dbReference type="InterPro" id="IPR052948">
    <property type="entry name" value="Low_temp-induced_all0457"/>
</dbReference>
<evidence type="ECO:0000313" key="5">
    <source>
        <dbReference type="Proteomes" id="UP001320178"/>
    </source>
</evidence>
<keyword evidence="1" id="KW-0472">Membrane</keyword>
<reference evidence="3" key="1">
    <citation type="submission" date="2020-05" db="EMBL/GenBank/DDBJ databases">
        <authorList>
            <person name="Wang L."/>
            <person name="Shao Z."/>
        </authorList>
    </citation>
    <scope>NUCLEOTIDE SEQUENCE</scope>
    <source>
        <strain evidence="2">MCCC 1A05748</strain>
        <strain evidence="3">MCCC 1A05776</strain>
    </source>
</reference>
<gene>
    <name evidence="2" type="ORF">HOP60_01070</name>
    <name evidence="3" type="ORF">HOP61_05505</name>
</gene>
<dbReference type="InterPro" id="IPR009200">
    <property type="entry name" value="DUF1269_membrane"/>
</dbReference>
<dbReference type="Proteomes" id="UP001320154">
    <property type="component" value="Unassembled WGS sequence"/>
</dbReference>
<dbReference type="EMBL" id="JABFTS010000002">
    <property type="protein sequence ID" value="MCE8050743.1"/>
    <property type="molecule type" value="Genomic_DNA"/>
</dbReference>
<protein>
    <submittedName>
        <fullName evidence="3">DUF1269 domain-containing protein</fullName>
    </submittedName>
</protein>
<dbReference type="AlphaFoldDB" id="A0AAW4YQS9"/>
<dbReference type="Pfam" id="PF06897">
    <property type="entry name" value="DUF1269"/>
    <property type="match status" value="1"/>
</dbReference>
<reference evidence="3 4" key="2">
    <citation type="journal article" date="2021" name="Front. Microbiol.">
        <title>Aerobic Denitrification and Heterotrophic Sulfur Oxidation in the Genus Halomonas Revealed by Six Novel Species Characterizations and Genome-Based Analysis.</title>
        <authorList>
            <person name="Wang L."/>
            <person name="Shao Z."/>
        </authorList>
    </citation>
    <scope>NUCLEOTIDE SEQUENCE</scope>
    <source>
        <strain evidence="2 4">MCCC 1A05748</strain>
        <strain evidence="3">MCCC 1A05776</strain>
    </source>
</reference>
<dbReference type="RefSeq" id="WP_234238848.1">
    <property type="nucleotide sequence ID" value="NZ_JABFTQ010000001.1"/>
</dbReference>
<name>A0AAW4YQS9_9GAMM</name>
<comment type="caution">
    <text evidence="3">The sequence shown here is derived from an EMBL/GenBank/DDBJ whole genome shotgun (WGS) entry which is preliminary data.</text>
</comment>
<accession>A0AAW4YQS9</accession>
<keyword evidence="1" id="KW-0812">Transmembrane</keyword>
<organism evidence="3 5">
    <name type="scientific">Billgrantia desiderata</name>
    <dbReference type="NCBI Taxonomy" id="52021"/>
    <lineage>
        <taxon>Bacteria</taxon>
        <taxon>Pseudomonadati</taxon>
        <taxon>Pseudomonadota</taxon>
        <taxon>Gammaproteobacteria</taxon>
        <taxon>Oceanospirillales</taxon>
        <taxon>Halomonadaceae</taxon>
        <taxon>Billgrantia</taxon>
    </lineage>
</organism>
<dbReference type="PANTHER" id="PTHR36109">
    <property type="entry name" value="MEMBRANE PROTEIN-RELATED"/>
    <property type="match status" value="1"/>
</dbReference>
<keyword evidence="4" id="KW-1185">Reference proteome</keyword>
<evidence type="ECO:0000256" key="1">
    <source>
        <dbReference type="SAM" id="Phobius"/>
    </source>
</evidence>
<feature type="transmembrane region" description="Helical" evidence="1">
    <location>
        <begin position="63"/>
        <end position="83"/>
    </location>
</feature>
<dbReference type="Proteomes" id="UP001320178">
    <property type="component" value="Unassembled WGS sequence"/>
</dbReference>
<evidence type="ECO:0000313" key="2">
    <source>
        <dbReference type="EMBL" id="MCE8045318.1"/>
    </source>
</evidence>
<dbReference type="EMBL" id="JABFTQ010000001">
    <property type="protein sequence ID" value="MCE8045318.1"/>
    <property type="molecule type" value="Genomic_DNA"/>
</dbReference>
<dbReference type="PANTHER" id="PTHR36109:SF2">
    <property type="entry name" value="MEMBRANE PROTEIN"/>
    <property type="match status" value="1"/>
</dbReference>